<feature type="domain" description="PLD phosphodiesterase" evidence="14">
    <location>
        <begin position="395"/>
        <end position="422"/>
    </location>
</feature>
<feature type="active site" evidence="12">
    <location>
        <position position="227"/>
    </location>
</feature>
<dbReference type="Gene3D" id="3.30.870.10">
    <property type="entry name" value="Endonuclease Chain A"/>
    <property type="match status" value="2"/>
</dbReference>
<dbReference type="CDD" id="cd09110">
    <property type="entry name" value="PLDc_CLS_1"/>
    <property type="match status" value="1"/>
</dbReference>
<feature type="transmembrane region" description="Helical" evidence="12">
    <location>
        <begin position="6"/>
        <end position="24"/>
    </location>
</feature>
<keyword evidence="4 12" id="KW-0808">Transferase</keyword>
<keyword evidence="2 12" id="KW-1003">Cell membrane</keyword>
<accession>A0ABS0FE19</accession>
<evidence type="ECO:0000256" key="5">
    <source>
        <dbReference type="ARBA" id="ARBA00022692"/>
    </source>
</evidence>
<evidence type="ECO:0000256" key="11">
    <source>
        <dbReference type="ARBA" id="ARBA00023264"/>
    </source>
</evidence>
<feature type="domain" description="PLD phosphodiesterase" evidence="14">
    <location>
        <begin position="215"/>
        <end position="242"/>
    </location>
</feature>
<name>A0ABS0FE19_9FLAO</name>
<evidence type="ECO:0000256" key="6">
    <source>
        <dbReference type="ARBA" id="ARBA00022737"/>
    </source>
</evidence>
<keyword evidence="11 12" id="KW-1208">Phospholipid metabolism</keyword>
<comment type="function">
    <text evidence="12">Catalyzes the reversible phosphatidyl group transfer from one phosphatidylglycerol molecule to another to form cardiolipin (CL) (diphosphatidylglycerol) and glycerol.</text>
</comment>
<keyword evidence="6" id="KW-0677">Repeat</keyword>
<feature type="active site" evidence="12">
    <location>
        <position position="222"/>
    </location>
</feature>
<keyword evidence="16" id="KW-1185">Reference proteome</keyword>
<feature type="active site" evidence="12">
    <location>
        <position position="400"/>
    </location>
</feature>
<proteinExistence type="inferred from homology"/>
<dbReference type="CDD" id="cd09112">
    <property type="entry name" value="PLDc_CLS_2"/>
    <property type="match status" value="1"/>
</dbReference>
<dbReference type="InterPro" id="IPR030874">
    <property type="entry name" value="Cardiolipin_synth_Firmi"/>
</dbReference>
<evidence type="ECO:0000313" key="16">
    <source>
        <dbReference type="Proteomes" id="UP000660070"/>
    </source>
</evidence>
<evidence type="ECO:0000256" key="10">
    <source>
        <dbReference type="ARBA" id="ARBA00023209"/>
    </source>
</evidence>
<dbReference type="Pfam" id="PF13396">
    <property type="entry name" value="PLDc_N"/>
    <property type="match status" value="1"/>
</dbReference>
<dbReference type="PANTHER" id="PTHR21248">
    <property type="entry name" value="CARDIOLIPIN SYNTHASE"/>
    <property type="match status" value="1"/>
</dbReference>
<evidence type="ECO:0000259" key="14">
    <source>
        <dbReference type="PROSITE" id="PS50035"/>
    </source>
</evidence>
<dbReference type="Pfam" id="PF13091">
    <property type="entry name" value="PLDc_2"/>
    <property type="match status" value="2"/>
</dbReference>
<feature type="active site" evidence="12">
    <location>
        <position position="407"/>
    </location>
</feature>
<dbReference type="EC" id="2.7.8.-" evidence="12 13"/>
<dbReference type="EMBL" id="JADPVI010000003">
    <property type="protein sequence ID" value="MBF8457977.1"/>
    <property type="molecule type" value="Genomic_DNA"/>
</dbReference>
<dbReference type="InterPro" id="IPR027379">
    <property type="entry name" value="CLS_N"/>
</dbReference>
<keyword evidence="5 12" id="KW-0812">Transmembrane</keyword>
<reference evidence="15 16" key="1">
    <citation type="submission" date="2020-11" db="EMBL/GenBank/DDBJ databases">
        <title>Kaistella gelatinilytica sp. nov., a flavobacterium isolated from Antarctic Soil.</title>
        <authorList>
            <person name="Li J."/>
        </authorList>
    </citation>
    <scope>NUCLEOTIDE SEQUENCE [LARGE SCALE GENOMIC DNA]</scope>
    <source>
        <strain evidence="15 16">G5-32</strain>
    </source>
</reference>
<evidence type="ECO:0000256" key="7">
    <source>
        <dbReference type="ARBA" id="ARBA00022989"/>
    </source>
</evidence>
<dbReference type="PROSITE" id="PS50035">
    <property type="entry name" value="PLD"/>
    <property type="match status" value="2"/>
</dbReference>
<dbReference type="HAMAP" id="MF_01916">
    <property type="entry name" value="Cardiolipin_synth_Cls"/>
    <property type="match status" value="1"/>
</dbReference>
<dbReference type="InterPro" id="IPR022924">
    <property type="entry name" value="Cardiolipin_synthase"/>
</dbReference>
<keyword evidence="3 12" id="KW-0444">Lipid biosynthesis</keyword>
<protein>
    <recommendedName>
        <fullName evidence="12 13">Cardiolipin synthase</fullName>
        <shortName evidence="12">CL synthase</shortName>
        <ecNumber evidence="12 13">2.7.8.-</ecNumber>
    </recommendedName>
</protein>
<evidence type="ECO:0000256" key="4">
    <source>
        <dbReference type="ARBA" id="ARBA00022679"/>
    </source>
</evidence>
<evidence type="ECO:0000256" key="12">
    <source>
        <dbReference type="HAMAP-Rule" id="MF_01916"/>
    </source>
</evidence>
<comment type="caution">
    <text evidence="15">The sequence shown here is derived from an EMBL/GenBank/DDBJ whole genome shotgun (WGS) entry which is preliminary data.</text>
</comment>
<organism evidence="15 16">
    <name type="scientific">Kaistella gelatinilytica</name>
    <dbReference type="NCBI Taxonomy" id="2787636"/>
    <lineage>
        <taxon>Bacteria</taxon>
        <taxon>Pseudomonadati</taxon>
        <taxon>Bacteroidota</taxon>
        <taxon>Flavobacteriia</taxon>
        <taxon>Flavobacteriales</taxon>
        <taxon>Weeksellaceae</taxon>
        <taxon>Chryseobacterium group</taxon>
        <taxon>Kaistella</taxon>
    </lineage>
</organism>
<evidence type="ECO:0000256" key="1">
    <source>
        <dbReference type="ARBA" id="ARBA00004651"/>
    </source>
</evidence>
<evidence type="ECO:0000313" key="15">
    <source>
        <dbReference type="EMBL" id="MBF8457977.1"/>
    </source>
</evidence>
<evidence type="ECO:0000256" key="9">
    <source>
        <dbReference type="ARBA" id="ARBA00023136"/>
    </source>
</evidence>
<sequence length="482" mass="55297">MNWILLIEIIYVLFISGVLLRIIYDTQSVTKTLAYLLLVIFLPIIGVFIYFSFGINYRKNKLYSKKIIQDEKQEDLVLAKLESYNLKNLDGIDDNDHFSGLMKMIYETDRSPLTTNNSAKLLINGEEKFPEVLMELQNAKHHIHIEYYIYEDDEIGRAIEKILIEKANVGVEVRFIYDDFGSASIRKTLARRLRANGVKAFPFYEIKLIKLANRLNYRNHRKIIVIDGRVSFVGGINVSDKYNNAHSGNKLFWRDTHLKIEGDATAILQHLFIGDWNYCSNEKLTVSENYFPKPEMISGQTKNIQIVSSGPDSDRPSIYYAVIKTIQSAKKEIFLTSPYFIPGETIIDALKMAALSGVDVRLLVPGISDSFMVNAAAKSYYNELLKAGVKIYLYQKGFVHAKTLVADRCLAMVGTANLDYRSFDLNFEVNAIVYDEQIAEELAFNFEKDMKDSEQIDINSWLNRPKHVQLIEKIVRLISPML</sequence>
<evidence type="ECO:0000256" key="2">
    <source>
        <dbReference type="ARBA" id="ARBA00022475"/>
    </source>
</evidence>
<dbReference type="RefSeq" id="WP_196080450.1">
    <property type="nucleotide sequence ID" value="NZ_JADPVI010000003.1"/>
</dbReference>
<dbReference type="SMART" id="SM00155">
    <property type="entry name" value="PLDc"/>
    <property type="match status" value="2"/>
</dbReference>
<evidence type="ECO:0000256" key="13">
    <source>
        <dbReference type="NCBIfam" id="TIGR04265"/>
    </source>
</evidence>
<comment type="catalytic activity">
    <reaction evidence="12">
        <text>2 a 1,2-diacyl-sn-glycero-3-phospho-(1'-sn-glycerol) = a cardiolipin + glycerol</text>
        <dbReference type="Rhea" id="RHEA:31451"/>
        <dbReference type="ChEBI" id="CHEBI:17754"/>
        <dbReference type="ChEBI" id="CHEBI:62237"/>
        <dbReference type="ChEBI" id="CHEBI:64716"/>
    </reaction>
</comment>
<dbReference type="PANTHER" id="PTHR21248:SF22">
    <property type="entry name" value="PHOSPHOLIPASE D"/>
    <property type="match status" value="1"/>
</dbReference>
<keyword evidence="9 12" id="KW-0472">Membrane</keyword>
<feature type="transmembrane region" description="Helical" evidence="12">
    <location>
        <begin position="33"/>
        <end position="53"/>
    </location>
</feature>
<evidence type="ECO:0000256" key="8">
    <source>
        <dbReference type="ARBA" id="ARBA00023098"/>
    </source>
</evidence>
<dbReference type="Proteomes" id="UP000660070">
    <property type="component" value="Unassembled WGS sequence"/>
</dbReference>
<keyword evidence="10 12" id="KW-0594">Phospholipid biosynthesis</keyword>
<dbReference type="InterPro" id="IPR001736">
    <property type="entry name" value="PLipase_D/transphosphatidylase"/>
</dbReference>
<comment type="subcellular location">
    <subcellularLocation>
        <location evidence="1 12">Cell membrane</location>
        <topology evidence="1 12">Multi-pass membrane protein</topology>
    </subcellularLocation>
</comment>
<keyword evidence="8 12" id="KW-0443">Lipid metabolism</keyword>
<dbReference type="NCBIfam" id="TIGR04265">
    <property type="entry name" value="bac_cardiolipin"/>
    <property type="match status" value="1"/>
</dbReference>
<feature type="active site" evidence="12">
    <location>
        <position position="220"/>
    </location>
</feature>
<comment type="similarity">
    <text evidence="12">Belongs to the phospholipase D family. Cardiolipin synthase subfamily.</text>
</comment>
<dbReference type="SUPFAM" id="SSF56024">
    <property type="entry name" value="Phospholipase D/nuclease"/>
    <property type="match status" value="2"/>
</dbReference>
<evidence type="ECO:0000256" key="3">
    <source>
        <dbReference type="ARBA" id="ARBA00022516"/>
    </source>
</evidence>
<feature type="active site" evidence="12">
    <location>
        <position position="402"/>
    </location>
</feature>
<keyword evidence="7 12" id="KW-1133">Transmembrane helix</keyword>
<gene>
    <name evidence="15" type="primary">cls</name>
    <name evidence="15" type="ORF">IV494_12390</name>
</gene>
<dbReference type="InterPro" id="IPR025202">
    <property type="entry name" value="PLD-like_dom"/>
</dbReference>